<dbReference type="PROSITE" id="PS51257">
    <property type="entry name" value="PROKAR_LIPOPROTEIN"/>
    <property type="match status" value="1"/>
</dbReference>
<dbReference type="PANTHER" id="PTHR12613">
    <property type="entry name" value="ERO1-RELATED"/>
    <property type="match status" value="1"/>
</dbReference>
<dbReference type="GO" id="GO:0005789">
    <property type="term" value="C:endoplasmic reticulum membrane"/>
    <property type="evidence" value="ECO:0007669"/>
    <property type="project" value="UniProtKB-SubCell"/>
</dbReference>
<accession>A0AAN7SB27</accession>
<evidence type="ECO:0000256" key="4">
    <source>
        <dbReference type="ARBA" id="ARBA00011802"/>
    </source>
</evidence>
<keyword evidence="9 17" id="KW-0274">FAD</keyword>
<evidence type="ECO:0000256" key="18">
    <source>
        <dbReference type="PIRSR" id="PIRSR017205-3"/>
    </source>
</evidence>
<dbReference type="Proteomes" id="UP001353858">
    <property type="component" value="Unassembled WGS sequence"/>
</dbReference>
<proteinExistence type="inferred from homology"/>
<comment type="subunit">
    <text evidence="4">May function both as a monomer and a homodimer.</text>
</comment>
<evidence type="ECO:0000256" key="14">
    <source>
        <dbReference type="ARBA" id="ARBA00023180"/>
    </source>
</evidence>
<evidence type="ECO:0000256" key="12">
    <source>
        <dbReference type="ARBA" id="ARBA00023136"/>
    </source>
</evidence>
<dbReference type="Pfam" id="PF04137">
    <property type="entry name" value="ERO1"/>
    <property type="match status" value="1"/>
</dbReference>
<name>A0AAN7SB27_9COLE</name>
<comment type="cofactor">
    <cofactor evidence="1 17">
        <name>FAD</name>
        <dbReference type="ChEBI" id="CHEBI:57692"/>
    </cofactor>
</comment>
<dbReference type="SUPFAM" id="SSF110019">
    <property type="entry name" value="ERO1-like"/>
    <property type="match status" value="1"/>
</dbReference>
<feature type="binding site" evidence="17">
    <location>
        <position position="191"/>
    </location>
    <ligand>
        <name>FAD</name>
        <dbReference type="ChEBI" id="CHEBI:57692"/>
    </ligand>
</feature>
<keyword evidence="7 19" id="KW-0732">Signal</keyword>
<feature type="binding site" evidence="17">
    <location>
        <position position="246"/>
    </location>
    <ligand>
        <name>FAD</name>
        <dbReference type="ChEBI" id="CHEBI:57692"/>
    </ligand>
</feature>
<dbReference type="InterPro" id="IPR037192">
    <property type="entry name" value="ERO1-like_sf"/>
</dbReference>
<organism evidence="20 21">
    <name type="scientific">Aquatica leii</name>
    <dbReference type="NCBI Taxonomy" id="1421715"/>
    <lineage>
        <taxon>Eukaryota</taxon>
        <taxon>Metazoa</taxon>
        <taxon>Ecdysozoa</taxon>
        <taxon>Arthropoda</taxon>
        <taxon>Hexapoda</taxon>
        <taxon>Insecta</taxon>
        <taxon>Pterygota</taxon>
        <taxon>Neoptera</taxon>
        <taxon>Endopterygota</taxon>
        <taxon>Coleoptera</taxon>
        <taxon>Polyphaga</taxon>
        <taxon>Elateriformia</taxon>
        <taxon>Elateroidea</taxon>
        <taxon>Lampyridae</taxon>
        <taxon>Luciolinae</taxon>
        <taxon>Aquatica</taxon>
    </lineage>
</organism>
<evidence type="ECO:0000256" key="7">
    <source>
        <dbReference type="ARBA" id="ARBA00022729"/>
    </source>
</evidence>
<feature type="disulfide bond" description="Redox-active" evidence="18">
    <location>
        <begin position="91"/>
        <end position="96"/>
    </location>
</feature>
<feature type="binding site" evidence="17">
    <location>
        <position position="204"/>
    </location>
    <ligand>
        <name>FAD</name>
        <dbReference type="ChEBI" id="CHEBI:57692"/>
    </ligand>
</feature>
<evidence type="ECO:0000256" key="10">
    <source>
        <dbReference type="ARBA" id="ARBA00022982"/>
    </source>
</evidence>
<dbReference type="PIRSF" id="PIRSF017205">
    <property type="entry name" value="ERO1"/>
    <property type="match status" value="1"/>
</dbReference>
<feature type="disulfide bond" description="Redox-active" evidence="18">
    <location>
        <begin position="389"/>
        <end position="392"/>
    </location>
</feature>
<comment type="similarity">
    <text evidence="3">Belongs to the EROs family.</text>
</comment>
<feature type="binding site" evidence="17">
    <location>
        <position position="285"/>
    </location>
    <ligand>
        <name>FAD</name>
        <dbReference type="ChEBI" id="CHEBI:57692"/>
    </ligand>
</feature>
<dbReference type="GO" id="GO:0034975">
    <property type="term" value="P:protein folding in endoplasmic reticulum"/>
    <property type="evidence" value="ECO:0007669"/>
    <property type="project" value="InterPro"/>
</dbReference>
<evidence type="ECO:0000256" key="9">
    <source>
        <dbReference type="ARBA" id="ARBA00022827"/>
    </source>
</evidence>
<keyword evidence="21" id="KW-1185">Reference proteome</keyword>
<keyword evidence="6" id="KW-0285">Flavoprotein</keyword>
<dbReference type="GO" id="GO:0015035">
    <property type="term" value="F:protein-disulfide reductase activity"/>
    <property type="evidence" value="ECO:0007669"/>
    <property type="project" value="InterPro"/>
</dbReference>
<sequence>MFTKYKLTTSICLFALLISCCGYFGKEDEQCFCELQERTIDDCTCNVDTVDHFNNVKVYPRLRSLLTKNYFRFYKVNLKHMCPFWADDSKCAMKYCHVEACHESDIPPGLKGVLRTKTCASDASSTKYTSSESCDDDHNPELGFLNTTISAKAEEDFALWQAHDDAQDQFCDINENDNKAEYVDLLLNPERYTGYKGKSAHRIWNSIYKENCFRPENTYRAYIDSELLKGMCLEKRAFYRAISGLHTSINIHLCAKYLKTQSAGGLSLTSPKGEWGPNIDEFIRRFSISRTNGEGPNWLRNLYFLYLLELRALDKASQYLQKEEFYTGDEAQDWDTQLAVQDLLSVINNFPDHFNESVMFNGGQETKKLKREFKEHFRNITRIMDCVGCDKCKLWGKLQIQGLGTALKILFDYDNYMPKPKQYKKEFKLERNEIVSLINSIGRLSTSIYELDEFRQMSR</sequence>
<evidence type="ECO:0000256" key="15">
    <source>
        <dbReference type="ARBA" id="ARBA00023284"/>
    </source>
</evidence>
<evidence type="ECO:0000256" key="1">
    <source>
        <dbReference type="ARBA" id="ARBA00001974"/>
    </source>
</evidence>
<feature type="binding site" evidence="17">
    <location>
        <position position="243"/>
    </location>
    <ligand>
        <name>FAD</name>
        <dbReference type="ChEBI" id="CHEBI:57692"/>
    </ligand>
</feature>
<comment type="subcellular location">
    <subcellularLocation>
        <location evidence="2">Endoplasmic reticulum membrane</location>
        <topology evidence="2">Peripheral membrane protein</topology>
        <orientation evidence="2">Lumenal side</orientation>
    </subcellularLocation>
</comment>
<evidence type="ECO:0000256" key="19">
    <source>
        <dbReference type="SAM" id="SignalP"/>
    </source>
</evidence>
<keyword evidence="14" id="KW-0325">Glycoprotein</keyword>
<evidence type="ECO:0000256" key="11">
    <source>
        <dbReference type="ARBA" id="ARBA00023002"/>
    </source>
</evidence>
<evidence type="ECO:0000256" key="17">
    <source>
        <dbReference type="PIRSR" id="PIRSR017205-2"/>
    </source>
</evidence>
<evidence type="ECO:0000256" key="3">
    <source>
        <dbReference type="ARBA" id="ARBA00008277"/>
    </source>
</evidence>
<evidence type="ECO:0000256" key="5">
    <source>
        <dbReference type="ARBA" id="ARBA00022448"/>
    </source>
</evidence>
<feature type="chain" id="PRO_5043000563" description="Ero1-like protein" evidence="19">
    <location>
        <begin position="23"/>
        <end position="459"/>
    </location>
</feature>
<keyword evidence="11" id="KW-0560">Oxidoreductase</keyword>
<evidence type="ECO:0008006" key="22">
    <source>
        <dbReference type="Google" id="ProtNLM"/>
    </source>
</evidence>
<dbReference type="PANTHER" id="PTHR12613:SF0">
    <property type="entry name" value="ERO1-LIKE PROTEIN"/>
    <property type="match status" value="1"/>
</dbReference>
<keyword evidence="13 18" id="KW-1015">Disulfide bond</keyword>
<evidence type="ECO:0000313" key="20">
    <source>
        <dbReference type="EMBL" id="KAK4871679.1"/>
    </source>
</evidence>
<evidence type="ECO:0000256" key="6">
    <source>
        <dbReference type="ARBA" id="ARBA00022630"/>
    </source>
</evidence>
<keyword evidence="10" id="KW-0249">Electron transport</keyword>
<comment type="caution">
    <text evidence="20">The sequence shown here is derived from an EMBL/GenBank/DDBJ whole genome shotgun (WGS) entry which is preliminary data.</text>
</comment>
<feature type="binding site" evidence="17">
    <location>
        <position position="193"/>
    </location>
    <ligand>
        <name>FAD</name>
        <dbReference type="ChEBI" id="CHEBI:57692"/>
    </ligand>
</feature>
<reference evidence="21" key="1">
    <citation type="submission" date="2023-01" db="EMBL/GenBank/DDBJ databases">
        <title>Key to firefly adult light organ development and bioluminescence: homeobox transcription factors regulate luciferase expression and transportation to peroxisome.</title>
        <authorList>
            <person name="Fu X."/>
        </authorList>
    </citation>
    <scope>NUCLEOTIDE SEQUENCE [LARGE SCALE GENOMIC DNA]</scope>
</reference>
<evidence type="ECO:0000256" key="8">
    <source>
        <dbReference type="ARBA" id="ARBA00022824"/>
    </source>
</evidence>
<dbReference type="GO" id="GO:0071949">
    <property type="term" value="F:FAD binding"/>
    <property type="evidence" value="ECO:0007669"/>
    <property type="project" value="InterPro"/>
</dbReference>
<evidence type="ECO:0000256" key="2">
    <source>
        <dbReference type="ARBA" id="ARBA00004367"/>
    </source>
</evidence>
<dbReference type="InterPro" id="IPR007266">
    <property type="entry name" value="Ero1"/>
</dbReference>
<keyword evidence="8" id="KW-0256">Endoplasmic reticulum</keyword>
<feature type="disulfide bond" evidence="18">
    <location>
        <begin position="134"/>
        <end position="171"/>
    </location>
</feature>
<dbReference type="EMBL" id="JARPUR010000008">
    <property type="protein sequence ID" value="KAK4871679.1"/>
    <property type="molecule type" value="Genomic_DNA"/>
</dbReference>
<evidence type="ECO:0000256" key="13">
    <source>
        <dbReference type="ARBA" id="ARBA00023157"/>
    </source>
</evidence>
<dbReference type="AlphaFoldDB" id="A0AAN7SB27"/>
<feature type="signal peptide" evidence="19">
    <location>
        <begin position="1"/>
        <end position="22"/>
    </location>
</feature>
<keyword evidence="12" id="KW-0472">Membrane</keyword>
<evidence type="ECO:0000256" key="16">
    <source>
        <dbReference type="PIRSR" id="PIRSR017205-1"/>
    </source>
</evidence>
<dbReference type="GO" id="GO:0016972">
    <property type="term" value="F:thiol oxidase activity"/>
    <property type="evidence" value="ECO:0007669"/>
    <property type="project" value="InterPro"/>
</dbReference>
<feature type="active site" evidence="16">
    <location>
        <position position="392"/>
    </location>
</feature>
<feature type="active site" description="Nucleophile" evidence="16">
    <location>
        <position position="389"/>
    </location>
</feature>
<keyword evidence="5" id="KW-0813">Transport</keyword>
<gene>
    <name evidence="20" type="ORF">RN001_015803</name>
</gene>
<keyword evidence="15" id="KW-0676">Redox-active center</keyword>
<protein>
    <recommendedName>
        <fullName evidence="22">Ero1-like protein</fullName>
    </recommendedName>
</protein>
<evidence type="ECO:0000313" key="21">
    <source>
        <dbReference type="Proteomes" id="UP001353858"/>
    </source>
</evidence>